<protein>
    <recommendedName>
        <fullName evidence="3">t-SNARE coiled-coil homology domain-containing protein</fullName>
    </recommendedName>
</protein>
<evidence type="ECO:0008006" key="3">
    <source>
        <dbReference type="Google" id="ProtNLM"/>
    </source>
</evidence>
<evidence type="ECO:0000313" key="2">
    <source>
        <dbReference type="Proteomes" id="UP001066276"/>
    </source>
</evidence>
<accession>A0AAV7SGT6</accession>
<reference evidence="1" key="1">
    <citation type="journal article" date="2022" name="bioRxiv">
        <title>Sequencing and chromosome-scale assembly of the giantPleurodeles waltlgenome.</title>
        <authorList>
            <person name="Brown T."/>
            <person name="Elewa A."/>
            <person name="Iarovenko S."/>
            <person name="Subramanian E."/>
            <person name="Araus A.J."/>
            <person name="Petzold A."/>
            <person name="Susuki M."/>
            <person name="Suzuki K.-i.T."/>
            <person name="Hayashi T."/>
            <person name="Toyoda A."/>
            <person name="Oliveira C."/>
            <person name="Osipova E."/>
            <person name="Leigh N.D."/>
            <person name="Simon A."/>
            <person name="Yun M.H."/>
        </authorList>
    </citation>
    <scope>NUCLEOTIDE SEQUENCE</scope>
    <source>
        <strain evidence="1">20211129_DDA</strain>
        <tissue evidence="1">Liver</tissue>
    </source>
</reference>
<comment type="caution">
    <text evidence="1">The sequence shown here is derived from an EMBL/GenBank/DDBJ whole genome shotgun (WGS) entry which is preliminary data.</text>
</comment>
<dbReference type="AlphaFoldDB" id="A0AAV7SGT6"/>
<dbReference type="Proteomes" id="UP001066276">
    <property type="component" value="Chromosome 4_2"/>
</dbReference>
<name>A0AAV7SGT6_PLEWA</name>
<proteinExistence type="predicted"/>
<keyword evidence="2" id="KW-1185">Reference proteome</keyword>
<sequence length="125" mass="13948">MMAQHKQIPGDNKKARVATKQLQAAVSKIAKTCSQIGEGIAMIEIRANVLEAELGTVAQQSAMHDTQLIDIQWKIEDFENRQRCNNLHIFGIQEGAEGRDPRAFIVGIFSAAFPDLAGWDWEKEI</sequence>
<evidence type="ECO:0000313" key="1">
    <source>
        <dbReference type="EMBL" id="KAJ1163269.1"/>
    </source>
</evidence>
<gene>
    <name evidence="1" type="ORF">NDU88_003730</name>
</gene>
<organism evidence="1 2">
    <name type="scientific">Pleurodeles waltl</name>
    <name type="common">Iberian ribbed newt</name>
    <dbReference type="NCBI Taxonomy" id="8319"/>
    <lineage>
        <taxon>Eukaryota</taxon>
        <taxon>Metazoa</taxon>
        <taxon>Chordata</taxon>
        <taxon>Craniata</taxon>
        <taxon>Vertebrata</taxon>
        <taxon>Euteleostomi</taxon>
        <taxon>Amphibia</taxon>
        <taxon>Batrachia</taxon>
        <taxon>Caudata</taxon>
        <taxon>Salamandroidea</taxon>
        <taxon>Salamandridae</taxon>
        <taxon>Pleurodelinae</taxon>
        <taxon>Pleurodeles</taxon>
    </lineage>
</organism>
<dbReference type="EMBL" id="JANPWB010000008">
    <property type="protein sequence ID" value="KAJ1163269.1"/>
    <property type="molecule type" value="Genomic_DNA"/>
</dbReference>